<dbReference type="InterPro" id="IPR028994">
    <property type="entry name" value="Integrin_alpha_N"/>
</dbReference>
<gene>
    <name evidence="3" type="ORF">AB5J54_40490</name>
</gene>
<dbReference type="Pfam" id="PF13517">
    <property type="entry name" value="FG-GAP_3"/>
    <property type="match status" value="2"/>
</dbReference>
<accession>A0AB39TFF3</accession>
<reference evidence="3" key="1">
    <citation type="submission" date="2024-07" db="EMBL/GenBank/DDBJ databases">
        <authorList>
            <person name="Yu S.T."/>
        </authorList>
    </citation>
    <scope>NUCLEOTIDE SEQUENCE</scope>
    <source>
        <strain evidence="3">R44</strain>
    </source>
</reference>
<organism evidence="3">
    <name type="scientific">Streptomyces sp. R44</name>
    <dbReference type="NCBI Taxonomy" id="3238633"/>
    <lineage>
        <taxon>Bacteria</taxon>
        <taxon>Bacillati</taxon>
        <taxon>Actinomycetota</taxon>
        <taxon>Actinomycetes</taxon>
        <taxon>Kitasatosporales</taxon>
        <taxon>Streptomycetaceae</taxon>
        <taxon>Streptomyces</taxon>
    </lineage>
</organism>
<dbReference type="SUPFAM" id="SSF69318">
    <property type="entry name" value="Integrin alpha N-terminal domain"/>
    <property type="match status" value="1"/>
</dbReference>
<name>A0AB39TFF3_9ACTN</name>
<evidence type="ECO:0000256" key="1">
    <source>
        <dbReference type="ARBA" id="ARBA00022729"/>
    </source>
</evidence>
<dbReference type="EMBL" id="CP163444">
    <property type="protein sequence ID" value="XDQ76414.1"/>
    <property type="molecule type" value="Genomic_DNA"/>
</dbReference>
<sequence length="396" mass="41597">MHNTLLQRAAALATTLGLTSLGLLGGGAAPAQAATSDCPAGYFCGWASDGTGSMFKTRTSLSTLGSWDNKIQTRFNRTGLNVCMYDQPNYGLAGGYSWDTPNQSYPTSGGDPDISSIKLVPTLRECEAKPYPYWETATSPNVGGFGDMNGDRRADVVLRDEAGRLWFMPGDGSGRMIGSGGWKAFDALTRHGDFSRDGREDVLAREKSTGKLWLYPGTGSGSLGTRKLIGSGGWNSMGRLAALGDLSGDGRSDLLGVEKATGKLWLYPGTSSGGLGTRKLIGAGGWNGMNALIGAGDMTGDGRADLVAREKATGKLWLYPGTSTRTLGARKLIGSGGWNSMNHILGVGDTSGDGRPDLEASDGIWLYQYQGLATGGLRKVESSNGSWWALEGATSF</sequence>
<dbReference type="PANTHER" id="PTHR46580">
    <property type="entry name" value="SENSOR KINASE-RELATED"/>
    <property type="match status" value="1"/>
</dbReference>
<dbReference type="PANTHER" id="PTHR46580:SF4">
    <property type="entry name" value="ATP_GTP-BINDING PROTEIN"/>
    <property type="match status" value="1"/>
</dbReference>
<dbReference type="Pfam" id="PF03995">
    <property type="entry name" value="Inhibitor_I36"/>
    <property type="match status" value="1"/>
</dbReference>
<evidence type="ECO:0000256" key="2">
    <source>
        <dbReference type="SAM" id="SignalP"/>
    </source>
</evidence>
<protein>
    <submittedName>
        <fullName evidence="3">FG-GAP-like repeat-containing protein</fullName>
    </submittedName>
</protein>
<feature type="signal peptide" evidence="2">
    <location>
        <begin position="1"/>
        <end position="33"/>
    </location>
</feature>
<feature type="chain" id="PRO_5044267393" evidence="2">
    <location>
        <begin position="34"/>
        <end position="396"/>
    </location>
</feature>
<dbReference type="Gene3D" id="2.115.10.10">
    <property type="entry name" value="Tachylectin 2"/>
    <property type="match status" value="1"/>
</dbReference>
<dbReference type="AlphaFoldDB" id="A0AB39TFF3"/>
<proteinExistence type="predicted"/>
<dbReference type="InterPro" id="IPR013517">
    <property type="entry name" value="FG-GAP"/>
</dbReference>
<keyword evidence="1 2" id="KW-0732">Signal</keyword>
<dbReference type="RefSeq" id="WP_369149015.1">
    <property type="nucleotide sequence ID" value="NZ_CP163444.1"/>
</dbReference>
<evidence type="ECO:0000313" key="3">
    <source>
        <dbReference type="EMBL" id="XDQ76414.1"/>
    </source>
</evidence>